<evidence type="ECO:0000259" key="1">
    <source>
        <dbReference type="Pfam" id="PF04230"/>
    </source>
</evidence>
<proteinExistence type="predicted"/>
<organism evidence="2 3">
    <name type="scientific">Paracoccus solventivorans</name>
    <dbReference type="NCBI Taxonomy" id="53463"/>
    <lineage>
        <taxon>Bacteria</taxon>
        <taxon>Pseudomonadati</taxon>
        <taxon>Pseudomonadota</taxon>
        <taxon>Alphaproteobacteria</taxon>
        <taxon>Rhodobacterales</taxon>
        <taxon>Paracoccaceae</taxon>
        <taxon>Paracoccus</taxon>
    </lineage>
</organism>
<feature type="domain" description="Polysaccharide pyruvyl transferase" evidence="1">
    <location>
        <begin position="19"/>
        <end position="131"/>
    </location>
</feature>
<evidence type="ECO:0000313" key="2">
    <source>
        <dbReference type="EMBL" id="HHW34044.1"/>
    </source>
</evidence>
<dbReference type="InterPro" id="IPR007345">
    <property type="entry name" value="Polysacch_pyruvyl_Trfase"/>
</dbReference>
<sequence>MSPEHARFEISPERVSAIRGKRTRDFLHKSYDLKKDLALGDPALLMPMFYNPVPPAIKDEKIGIIPHYVDFELAKRMTSEMGAAITLINVQQEPESFIDELISCTVVMSSSLHGLILADTYQVPNAWIAMSNNISGGSWKFHDYYTTTDNEGPRMFCIRSASDIYDLIVANETPFQVSRFQEKLSDLYGSFPSRFLDQ</sequence>
<comment type="caution">
    <text evidence="2">The sequence shown here is derived from an EMBL/GenBank/DDBJ whole genome shotgun (WGS) entry which is preliminary data.</text>
</comment>
<reference evidence="2 3" key="1">
    <citation type="journal article" date="2020" name="Biotechnol. Biofuels">
        <title>New insights from the biogas microbiome by comprehensive genome-resolved metagenomics of nearly 1600 species originating from multiple anaerobic digesters.</title>
        <authorList>
            <person name="Campanaro S."/>
            <person name="Treu L."/>
            <person name="Rodriguez-R L.M."/>
            <person name="Kovalovszki A."/>
            <person name="Ziels R.M."/>
            <person name="Maus I."/>
            <person name="Zhu X."/>
            <person name="Kougias P.G."/>
            <person name="Basile A."/>
            <person name="Luo G."/>
            <person name="Schluter A."/>
            <person name="Konstantinidis K.T."/>
            <person name="Angelidaki I."/>
        </authorList>
    </citation>
    <scope>NUCLEOTIDE SEQUENCE [LARGE SCALE GENOMIC DNA]</scope>
    <source>
        <strain evidence="2">AS04akNAM_125</strain>
    </source>
</reference>
<protein>
    <submittedName>
        <fullName evidence="2">Polysaccharide pyruvyl transferase family protein</fullName>
    </submittedName>
</protein>
<name>A0A832PM18_9RHOB</name>
<evidence type="ECO:0000313" key="3">
    <source>
        <dbReference type="Proteomes" id="UP000580830"/>
    </source>
</evidence>
<accession>A0A832PM18</accession>
<dbReference type="GO" id="GO:0016740">
    <property type="term" value="F:transferase activity"/>
    <property type="evidence" value="ECO:0007669"/>
    <property type="project" value="UniProtKB-KW"/>
</dbReference>
<dbReference type="Pfam" id="PF04230">
    <property type="entry name" value="PS_pyruv_trans"/>
    <property type="match status" value="1"/>
</dbReference>
<dbReference type="EMBL" id="DULP01000112">
    <property type="protein sequence ID" value="HHW34044.1"/>
    <property type="molecule type" value="Genomic_DNA"/>
</dbReference>
<dbReference type="AlphaFoldDB" id="A0A832PM18"/>
<gene>
    <name evidence="2" type="ORF">GXX24_07885</name>
</gene>
<keyword evidence="2" id="KW-0808">Transferase</keyword>
<dbReference type="Proteomes" id="UP000580830">
    <property type="component" value="Unassembled WGS sequence"/>
</dbReference>